<dbReference type="PANTHER" id="PTHR43821">
    <property type="entry name" value="NAD(P)H NITROREDUCTASE YDJA-RELATED"/>
    <property type="match status" value="1"/>
</dbReference>
<evidence type="ECO:0000259" key="9">
    <source>
        <dbReference type="Pfam" id="PF00881"/>
    </source>
</evidence>
<dbReference type="PANTHER" id="PTHR43821:SF1">
    <property type="entry name" value="NAD(P)H NITROREDUCTASE YDJA-RELATED"/>
    <property type="match status" value="1"/>
</dbReference>
<dbReference type="AlphaFoldDB" id="A0A9X4APY6"/>
<dbReference type="Proteomes" id="UP001145050">
    <property type="component" value="Unassembled WGS sequence"/>
</dbReference>
<evidence type="ECO:0000256" key="4">
    <source>
        <dbReference type="ARBA" id="ARBA00022857"/>
    </source>
</evidence>
<dbReference type="EC" id="1.-.-.-" evidence="7"/>
<dbReference type="CDD" id="cd02135">
    <property type="entry name" value="YdjA-like"/>
    <property type="match status" value="1"/>
</dbReference>
<dbReference type="PIRSF" id="PIRSF000232">
    <property type="entry name" value="YdjA"/>
    <property type="match status" value="1"/>
</dbReference>
<feature type="binding site" description="in other chain" evidence="8">
    <location>
        <begin position="137"/>
        <end position="139"/>
    </location>
    <ligand>
        <name>FMN</name>
        <dbReference type="ChEBI" id="CHEBI:58210"/>
        <note>ligand shared between dimeric partners</note>
    </ligand>
</feature>
<dbReference type="RefSeq" id="WP_272437872.1">
    <property type="nucleotide sequence ID" value="NZ_JAMQKB010000028.1"/>
</dbReference>
<feature type="domain" description="Nitroreductase" evidence="9">
    <location>
        <begin position="7"/>
        <end position="168"/>
    </location>
</feature>
<name>A0A9X4APY6_9BACI</name>
<keyword evidence="5 7" id="KW-0560">Oxidoreductase</keyword>
<evidence type="ECO:0000256" key="6">
    <source>
        <dbReference type="ARBA" id="ARBA00023027"/>
    </source>
</evidence>
<keyword evidence="6 7" id="KW-0520">NAD</keyword>
<comment type="similarity">
    <text evidence="1 7">Belongs to the nitroreductase family.</text>
</comment>
<gene>
    <name evidence="10" type="ORF">NC797_16250</name>
</gene>
<evidence type="ECO:0000256" key="3">
    <source>
        <dbReference type="ARBA" id="ARBA00022643"/>
    </source>
</evidence>
<comment type="caution">
    <text evidence="10">The sequence shown here is derived from an EMBL/GenBank/DDBJ whole genome shotgun (WGS) entry which is preliminary data.</text>
</comment>
<dbReference type="SUPFAM" id="SSF55469">
    <property type="entry name" value="FMN-dependent nitroreductase-like"/>
    <property type="match status" value="1"/>
</dbReference>
<feature type="binding site" evidence="8">
    <location>
        <position position="39"/>
    </location>
    <ligand>
        <name>FMN</name>
        <dbReference type="ChEBI" id="CHEBI:58210"/>
        <note>ligand shared between dimeric partners</note>
    </ligand>
</feature>
<keyword evidence="2 7" id="KW-0285">Flavoprotein</keyword>
<dbReference type="EMBL" id="JAMQKB010000028">
    <property type="protein sequence ID" value="MDC3426053.1"/>
    <property type="molecule type" value="Genomic_DNA"/>
</dbReference>
<dbReference type="Gene3D" id="3.40.109.10">
    <property type="entry name" value="NADH Oxidase"/>
    <property type="match status" value="1"/>
</dbReference>
<proteinExistence type="inferred from homology"/>
<keyword evidence="3 7" id="KW-0288">FMN</keyword>
<dbReference type="InterPro" id="IPR052530">
    <property type="entry name" value="NAD(P)H_nitroreductase"/>
</dbReference>
<evidence type="ECO:0000256" key="1">
    <source>
        <dbReference type="ARBA" id="ARBA00007118"/>
    </source>
</evidence>
<feature type="binding site" description="in other chain" evidence="8">
    <location>
        <begin position="10"/>
        <end position="12"/>
    </location>
    <ligand>
        <name>FMN</name>
        <dbReference type="ChEBI" id="CHEBI:58210"/>
        <note>ligand shared between dimeric partners</note>
    </ligand>
</feature>
<dbReference type="GO" id="GO:0016491">
    <property type="term" value="F:oxidoreductase activity"/>
    <property type="evidence" value="ECO:0007669"/>
    <property type="project" value="UniProtKB-UniRule"/>
</dbReference>
<evidence type="ECO:0000256" key="5">
    <source>
        <dbReference type="ARBA" id="ARBA00023002"/>
    </source>
</evidence>
<keyword evidence="4 7" id="KW-0521">NADP</keyword>
<reference evidence="10" key="1">
    <citation type="submission" date="2022-06" db="EMBL/GenBank/DDBJ databases">
        <title>Aquibacillus sp. a new bacterium isolated from soil saline samples.</title>
        <authorList>
            <person name="Galisteo C."/>
            <person name="De La Haba R."/>
            <person name="Sanchez-Porro C."/>
            <person name="Ventosa A."/>
        </authorList>
    </citation>
    <scope>NUCLEOTIDE SEQUENCE</scope>
    <source>
        <strain evidence="10">3ASR75-11</strain>
    </source>
</reference>
<sequence length="194" mass="21979">MDVFDAIRSRRSIGRVKDDPVDKNLINKILEAGTWAPNHFHTEPWRFFVLTGEGRKPLGRTLAEISRESMEDPTSNENQIILRKQEEKVFRAPVIITCAAIPSSNPKVKRIEEIGAVNAAIQNMLLTVHSLGLGAIWRTGAPCYHPLMKKLFGLSEEDEVLGFIYLGYVDNSTKSISRHRTPFEEKTVWMESDS</sequence>
<evidence type="ECO:0000256" key="7">
    <source>
        <dbReference type="PIRNR" id="PIRNR000232"/>
    </source>
</evidence>
<keyword evidence="11" id="KW-1185">Reference proteome</keyword>
<evidence type="ECO:0000313" key="11">
    <source>
        <dbReference type="Proteomes" id="UP001145050"/>
    </source>
</evidence>
<accession>A0A9X4APY6</accession>
<dbReference type="Pfam" id="PF00881">
    <property type="entry name" value="Nitroreductase"/>
    <property type="match status" value="1"/>
</dbReference>
<organism evidence="10 11">
    <name type="scientific">Terrihalobacillus insolitus</name>
    <dbReference type="NCBI Taxonomy" id="2950438"/>
    <lineage>
        <taxon>Bacteria</taxon>
        <taxon>Bacillati</taxon>
        <taxon>Bacillota</taxon>
        <taxon>Bacilli</taxon>
        <taxon>Bacillales</taxon>
        <taxon>Bacillaceae</taxon>
        <taxon>Terrihalobacillus</taxon>
    </lineage>
</organism>
<dbReference type="InterPro" id="IPR026021">
    <property type="entry name" value="YdjA-like"/>
</dbReference>
<evidence type="ECO:0000313" key="10">
    <source>
        <dbReference type="EMBL" id="MDC3426053.1"/>
    </source>
</evidence>
<dbReference type="InterPro" id="IPR000415">
    <property type="entry name" value="Nitroreductase-like"/>
</dbReference>
<evidence type="ECO:0000256" key="8">
    <source>
        <dbReference type="PIRSR" id="PIRSR000232-1"/>
    </source>
</evidence>
<evidence type="ECO:0000256" key="2">
    <source>
        <dbReference type="ARBA" id="ARBA00022630"/>
    </source>
</evidence>
<comment type="cofactor">
    <cofactor evidence="8">
        <name>FMN</name>
        <dbReference type="ChEBI" id="CHEBI:58210"/>
    </cofactor>
    <text evidence="8">Binds 1 FMN per subunit.</text>
</comment>
<dbReference type="InterPro" id="IPR029479">
    <property type="entry name" value="Nitroreductase"/>
</dbReference>
<protein>
    <recommendedName>
        <fullName evidence="7">Putative NAD(P)H nitroreductase</fullName>
        <ecNumber evidence="7">1.-.-.-</ecNumber>
    </recommendedName>
</protein>